<dbReference type="RefSeq" id="WP_136434664.1">
    <property type="nucleotide sequence ID" value="NZ_CAOKMQ010000025.1"/>
</dbReference>
<sequence>MKQFLSNPIVRTAGLFVALFAIGFATRMPAWQFPHIYALHGVLAAPFCAALAAWHLVRGGSVVQLVAATALLAVVLGMMSPAMGLSFVLVAALTLAVRACLRSVPAAMRSVAVAAVFGALDYPCALAVGLALGSYGPSAEALPMIALLLALSVALSLFGAFVAASLADRRSAKCSNSSS</sequence>
<feature type="transmembrane region" description="Helical" evidence="1">
    <location>
        <begin position="85"/>
        <end position="101"/>
    </location>
</feature>
<dbReference type="AlphaFoldDB" id="A0A4S4G3F2"/>
<dbReference type="Proteomes" id="UP000308978">
    <property type="component" value="Unassembled WGS sequence"/>
</dbReference>
<feature type="transmembrane region" description="Helical" evidence="1">
    <location>
        <begin position="141"/>
        <end position="167"/>
    </location>
</feature>
<feature type="transmembrane region" description="Helical" evidence="1">
    <location>
        <begin position="36"/>
        <end position="54"/>
    </location>
</feature>
<organism evidence="2 3">
    <name type="scientific">Adlercreutzia caecimuris</name>
    <dbReference type="NCBI Taxonomy" id="671266"/>
    <lineage>
        <taxon>Bacteria</taxon>
        <taxon>Bacillati</taxon>
        <taxon>Actinomycetota</taxon>
        <taxon>Coriobacteriia</taxon>
        <taxon>Eggerthellales</taxon>
        <taxon>Eggerthellaceae</taxon>
        <taxon>Adlercreutzia</taxon>
    </lineage>
</organism>
<feature type="transmembrane region" description="Helical" evidence="1">
    <location>
        <begin position="113"/>
        <end position="135"/>
    </location>
</feature>
<keyword evidence="1" id="KW-0812">Transmembrane</keyword>
<keyword evidence="1" id="KW-0472">Membrane</keyword>
<dbReference type="EMBL" id="SSTJ01000008">
    <property type="protein sequence ID" value="THG37052.1"/>
    <property type="molecule type" value="Genomic_DNA"/>
</dbReference>
<gene>
    <name evidence="2" type="ORF">E5986_07355</name>
</gene>
<keyword evidence="1" id="KW-1133">Transmembrane helix</keyword>
<accession>A0A4S4G3F2</accession>
<evidence type="ECO:0000256" key="1">
    <source>
        <dbReference type="SAM" id="Phobius"/>
    </source>
</evidence>
<feature type="transmembrane region" description="Helical" evidence="1">
    <location>
        <begin position="12"/>
        <end position="30"/>
    </location>
</feature>
<protein>
    <submittedName>
        <fullName evidence="2">Uncharacterized protein</fullName>
    </submittedName>
</protein>
<comment type="caution">
    <text evidence="2">The sequence shown here is derived from an EMBL/GenBank/DDBJ whole genome shotgun (WGS) entry which is preliminary data.</text>
</comment>
<name>A0A4S4G3F2_9ACTN</name>
<reference evidence="2 3" key="1">
    <citation type="submission" date="2019-04" db="EMBL/GenBank/DDBJ databases">
        <title>Microbes associate with the intestines of laboratory mice.</title>
        <authorList>
            <person name="Navarre W."/>
            <person name="Wong E."/>
            <person name="Huang K.C."/>
            <person name="Tropini C."/>
            <person name="Ng K."/>
            <person name="Yu B."/>
        </authorList>
    </citation>
    <scope>NUCLEOTIDE SEQUENCE [LARGE SCALE GENOMIC DNA]</scope>
    <source>
        <strain evidence="2 3">NM80_B27</strain>
    </source>
</reference>
<proteinExistence type="predicted"/>
<evidence type="ECO:0000313" key="2">
    <source>
        <dbReference type="EMBL" id="THG37052.1"/>
    </source>
</evidence>
<evidence type="ECO:0000313" key="3">
    <source>
        <dbReference type="Proteomes" id="UP000308978"/>
    </source>
</evidence>